<name>A0A934M932_9CLOT</name>
<sequence>MKIKSKFIILFTSFAIIPLIIGGILIYFINSKINVEDAKNTLINQEKAVKMSLENLESIMEKIGNEMSYSKNTIDYLNDLNTGKLNPTLEASIISEFKRYQSHYGFYENIALISKDGVGILDATGTLAGKDLSNMNYFTEVKKQKRVYVSQIKESITTKKPIFIISEPVLDNSGELLGVIIQTVDLKLLSKQYIANSKIGETGYLYILQNDGTTVAHPKEEEILKKSVADTDFGKKIISTKQGIIQYNYNGVEKLSAYDYNKSLGWIFVATVPMSELTKSNITIVEVLLSIALIGGILSVLLAMFIGKNVSEPIEKISQSMNEIAQGDFTIRVNSKGKDEIANMSNKLNDTLNTIGESLGLVKNASLQLGESASTLSTISEEMVASASEVSCSIQEVSQSAASQAGEISNVVSCLVTLTEEIDIVSKKLAEVGENAKDTEVKAVEGESKIYELINIIVSIKQSYDVVLQKVNGLSTTVFEIGKITDVISNISEQTNLLALNASIEAARTGEHGKGFTVVAEEVRKLAEESSGSSKKIIDLVKSITDETQEVIENSNKVGELLEDQAVTANDTIISFEDIISSMKNVPKSIEETASTLSDTIDENKIVLEKIQMISSAAQDISAASEEISSSSEELLTSSNEVSRMADRVDKDSAELREKTNLFKVE</sequence>
<dbReference type="InterPro" id="IPR033479">
    <property type="entry name" value="dCache_1"/>
</dbReference>
<dbReference type="SUPFAM" id="SSF58104">
    <property type="entry name" value="Methyl-accepting chemotaxis protein (MCP) signaling domain"/>
    <property type="match status" value="1"/>
</dbReference>
<dbReference type="PANTHER" id="PTHR32089:SF112">
    <property type="entry name" value="LYSOZYME-LIKE PROTEIN-RELATED"/>
    <property type="match status" value="1"/>
</dbReference>
<comment type="subcellular location">
    <subcellularLocation>
        <location evidence="1">Cell membrane</location>
        <topology evidence="1">Multi-pass membrane protein</topology>
    </subcellularLocation>
</comment>
<dbReference type="Pfam" id="PF00672">
    <property type="entry name" value="HAMP"/>
    <property type="match status" value="1"/>
</dbReference>
<comment type="caution">
    <text evidence="14">The sequence shown here is derived from an EMBL/GenBank/DDBJ whole genome shotgun (WGS) entry which is preliminary data.</text>
</comment>
<evidence type="ECO:0000256" key="9">
    <source>
        <dbReference type="PROSITE-ProRule" id="PRU00284"/>
    </source>
</evidence>
<evidence type="ECO:0000256" key="8">
    <source>
        <dbReference type="ARBA" id="ARBA00029447"/>
    </source>
</evidence>
<evidence type="ECO:0000256" key="4">
    <source>
        <dbReference type="ARBA" id="ARBA00022692"/>
    </source>
</evidence>
<dbReference type="PROSITE" id="PS50885">
    <property type="entry name" value="HAMP"/>
    <property type="match status" value="1"/>
</dbReference>
<dbReference type="InterPro" id="IPR029151">
    <property type="entry name" value="Sensor-like_sf"/>
</dbReference>
<dbReference type="RefSeq" id="WP_211144777.1">
    <property type="nucleotide sequence ID" value="NZ_JAEEGB010000044.1"/>
</dbReference>
<protein>
    <submittedName>
        <fullName evidence="14">Methyl-accepting chemotaxis protein</fullName>
    </submittedName>
</protein>
<dbReference type="GO" id="GO:0007165">
    <property type="term" value="P:signal transduction"/>
    <property type="evidence" value="ECO:0007669"/>
    <property type="project" value="UniProtKB-KW"/>
</dbReference>
<organism evidence="14 15">
    <name type="scientific">Clostridium aciditolerans</name>
    <dbReference type="NCBI Taxonomy" id="339861"/>
    <lineage>
        <taxon>Bacteria</taxon>
        <taxon>Bacillati</taxon>
        <taxon>Bacillota</taxon>
        <taxon>Clostridia</taxon>
        <taxon>Eubacteriales</taxon>
        <taxon>Clostridiaceae</taxon>
        <taxon>Clostridium</taxon>
    </lineage>
</organism>
<evidence type="ECO:0000256" key="6">
    <source>
        <dbReference type="ARBA" id="ARBA00023136"/>
    </source>
</evidence>
<dbReference type="Gene3D" id="3.30.450.20">
    <property type="entry name" value="PAS domain"/>
    <property type="match status" value="2"/>
</dbReference>
<dbReference type="SMART" id="SM00304">
    <property type="entry name" value="HAMP"/>
    <property type="match status" value="2"/>
</dbReference>
<keyword evidence="3" id="KW-0145">Chemotaxis</keyword>
<feature type="compositionally biased region" description="Low complexity" evidence="10">
    <location>
        <begin position="628"/>
        <end position="639"/>
    </location>
</feature>
<evidence type="ECO:0000313" key="14">
    <source>
        <dbReference type="EMBL" id="MBI6875431.1"/>
    </source>
</evidence>
<keyword evidence="6 11" id="KW-0472">Membrane</keyword>
<dbReference type="PROSITE" id="PS50111">
    <property type="entry name" value="CHEMOTAXIS_TRANSDUC_2"/>
    <property type="match status" value="1"/>
</dbReference>
<reference evidence="14" key="1">
    <citation type="submission" date="2020-12" db="EMBL/GenBank/DDBJ databases">
        <title>Clostridium thailandense sp. nov., a novel acetogenic bacterium isolated from peat land soil in Thailand.</title>
        <authorList>
            <person name="Chaikitkaew S."/>
            <person name="Birkeland N.K."/>
        </authorList>
    </citation>
    <scope>NUCLEOTIDE SEQUENCE</scope>
    <source>
        <strain evidence="14">DSM 17425</strain>
    </source>
</reference>
<keyword evidence="15" id="KW-1185">Reference proteome</keyword>
<dbReference type="GO" id="GO:0006935">
    <property type="term" value="P:chemotaxis"/>
    <property type="evidence" value="ECO:0007669"/>
    <property type="project" value="UniProtKB-KW"/>
</dbReference>
<evidence type="ECO:0000259" key="13">
    <source>
        <dbReference type="PROSITE" id="PS50885"/>
    </source>
</evidence>
<dbReference type="Gene3D" id="1.10.287.950">
    <property type="entry name" value="Methyl-accepting chemotaxis protein"/>
    <property type="match status" value="1"/>
</dbReference>
<gene>
    <name evidence="14" type="ORF">I6U51_22420</name>
</gene>
<feature type="domain" description="Methyl-accepting transducer" evidence="12">
    <location>
        <begin position="379"/>
        <end position="636"/>
    </location>
</feature>
<keyword evidence="7 9" id="KW-0807">Transducer</keyword>
<dbReference type="SMART" id="SM00283">
    <property type="entry name" value="MA"/>
    <property type="match status" value="1"/>
</dbReference>
<keyword evidence="4 11" id="KW-0812">Transmembrane</keyword>
<dbReference type="Pfam" id="PF02743">
    <property type="entry name" value="dCache_1"/>
    <property type="match status" value="1"/>
</dbReference>
<evidence type="ECO:0000259" key="12">
    <source>
        <dbReference type="PROSITE" id="PS50111"/>
    </source>
</evidence>
<evidence type="ECO:0000256" key="5">
    <source>
        <dbReference type="ARBA" id="ARBA00022989"/>
    </source>
</evidence>
<feature type="domain" description="HAMP" evidence="13">
    <location>
        <begin position="308"/>
        <end position="360"/>
    </location>
</feature>
<dbReference type="Gene3D" id="6.10.340.10">
    <property type="match status" value="1"/>
</dbReference>
<evidence type="ECO:0000256" key="11">
    <source>
        <dbReference type="SAM" id="Phobius"/>
    </source>
</evidence>
<feature type="region of interest" description="Disordered" evidence="10">
    <location>
        <begin position="628"/>
        <end position="651"/>
    </location>
</feature>
<accession>A0A934M932</accession>
<dbReference type="InterPro" id="IPR003660">
    <property type="entry name" value="HAMP_dom"/>
</dbReference>
<comment type="similarity">
    <text evidence="8">Belongs to the methyl-accepting chemotaxis (MCP) protein family.</text>
</comment>
<dbReference type="AlphaFoldDB" id="A0A934M932"/>
<dbReference type="GO" id="GO:0005886">
    <property type="term" value="C:plasma membrane"/>
    <property type="evidence" value="ECO:0007669"/>
    <property type="project" value="UniProtKB-SubCell"/>
</dbReference>
<keyword evidence="5 11" id="KW-1133">Transmembrane helix</keyword>
<keyword evidence="2" id="KW-1003">Cell membrane</keyword>
<evidence type="ECO:0000256" key="7">
    <source>
        <dbReference type="ARBA" id="ARBA00023224"/>
    </source>
</evidence>
<evidence type="ECO:0000256" key="1">
    <source>
        <dbReference type="ARBA" id="ARBA00004651"/>
    </source>
</evidence>
<dbReference type="CDD" id="cd06225">
    <property type="entry name" value="HAMP"/>
    <property type="match status" value="1"/>
</dbReference>
<dbReference type="Pfam" id="PF00015">
    <property type="entry name" value="MCPsignal"/>
    <property type="match status" value="1"/>
</dbReference>
<proteinExistence type="inferred from homology"/>
<evidence type="ECO:0000256" key="3">
    <source>
        <dbReference type="ARBA" id="ARBA00022500"/>
    </source>
</evidence>
<dbReference type="CDD" id="cd12914">
    <property type="entry name" value="PDC1_DGC_like"/>
    <property type="match status" value="1"/>
</dbReference>
<dbReference type="InterPro" id="IPR004089">
    <property type="entry name" value="MCPsignal_dom"/>
</dbReference>
<evidence type="ECO:0000256" key="2">
    <source>
        <dbReference type="ARBA" id="ARBA00022475"/>
    </source>
</evidence>
<dbReference type="Proteomes" id="UP000622687">
    <property type="component" value="Unassembled WGS sequence"/>
</dbReference>
<dbReference type="EMBL" id="JAEEGB010000044">
    <property type="protein sequence ID" value="MBI6875431.1"/>
    <property type="molecule type" value="Genomic_DNA"/>
</dbReference>
<dbReference type="PANTHER" id="PTHR32089">
    <property type="entry name" value="METHYL-ACCEPTING CHEMOTAXIS PROTEIN MCPB"/>
    <property type="match status" value="1"/>
</dbReference>
<dbReference type="CDD" id="cd12912">
    <property type="entry name" value="PDC2_MCP_like"/>
    <property type="match status" value="1"/>
</dbReference>
<evidence type="ECO:0000256" key="10">
    <source>
        <dbReference type="SAM" id="MobiDB-lite"/>
    </source>
</evidence>
<feature type="transmembrane region" description="Helical" evidence="11">
    <location>
        <begin position="7"/>
        <end position="29"/>
    </location>
</feature>
<dbReference type="SUPFAM" id="SSF103190">
    <property type="entry name" value="Sensory domain-like"/>
    <property type="match status" value="1"/>
</dbReference>
<evidence type="ECO:0000313" key="15">
    <source>
        <dbReference type="Proteomes" id="UP000622687"/>
    </source>
</evidence>